<reference evidence="1" key="2">
    <citation type="submission" date="2022-01" db="EMBL/GenBank/DDBJ databases">
        <authorList>
            <person name="Yamashiro T."/>
            <person name="Shiraishi A."/>
            <person name="Satake H."/>
            <person name="Nakayama K."/>
        </authorList>
    </citation>
    <scope>NUCLEOTIDE SEQUENCE</scope>
</reference>
<evidence type="ECO:0000313" key="2">
    <source>
        <dbReference type="Proteomes" id="UP001151760"/>
    </source>
</evidence>
<keyword evidence="2" id="KW-1185">Reference proteome</keyword>
<protein>
    <submittedName>
        <fullName evidence="1">Uncharacterized protein</fullName>
    </submittedName>
</protein>
<proteinExistence type="predicted"/>
<gene>
    <name evidence="1" type="ORF">Tco_0875970</name>
</gene>
<dbReference type="EMBL" id="BQNB010013541">
    <property type="protein sequence ID" value="GJT17264.1"/>
    <property type="molecule type" value="Genomic_DNA"/>
</dbReference>
<sequence length="149" mass="16898">MKLEKAKGCKTNKEDANSAEWINVQAMDRCRNYKLAVRLQAQEQEEYQLKKGQDQLMLTTTTNLQSLLTRKSFPEVKDDNFQIIRADGSSKSSRILEVFECILLVKIKLLIKKLEDSEDEHSVLGGLLRIKKTSCEHGVNAAKLMLANG</sequence>
<reference evidence="1" key="1">
    <citation type="journal article" date="2022" name="Int. J. Mol. Sci.">
        <title>Draft Genome of Tanacetum Coccineum: Genomic Comparison of Closely Related Tanacetum-Family Plants.</title>
        <authorList>
            <person name="Yamashiro T."/>
            <person name="Shiraishi A."/>
            <person name="Nakayama K."/>
            <person name="Satake H."/>
        </authorList>
    </citation>
    <scope>NUCLEOTIDE SEQUENCE</scope>
</reference>
<organism evidence="1 2">
    <name type="scientific">Tanacetum coccineum</name>
    <dbReference type="NCBI Taxonomy" id="301880"/>
    <lineage>
        <taxon>Eukaryota</taxon>
        <taxon>Viridiplantae</taxon>
        <taxon>Streptophyta</taxon>
        <taxon>Embryophyta</taxon>
        <taxon>Tracheophyta</taxon>
        <taxon>Spermatophyta</taxon>
        <taxon>Magnoliopsida</taxon>
        <taxon>eudicotyledons</taxon>
        <taxon>Gunneridae</taxon>
        <taxon>Pentapetalae</taxon>
        <taxon>asterids</taxon>
        <taxon>campanulids</taxon>
        <taxon>Asterales</taxon>
        <taxon>Asteraceae</taxon>
        <taxon>Asteroideae</taxon>
        <taxon>Anthemideae</taxon>
        <taxon>Anthemidinae</taxon>
        <taxon>Tanacetum</taxon>
    </lineage>
</organism>
<accession>A0ABQ5BVZ1</accession>
<comment type="caution">
    <text evidence="1">The sequence shown here is derived from an EMBL/GenBank/DDBJ whole genome shotgun (WGS) entry which is preliminary data.</text>
</comment>
<dbReference type="Proteomes" id="UP001151760">
    <property type="component" value="Unassembled WGS sequence"/>
</dbReference>
<name>A0ABQ5BVZ1_9ASTR</name>
<evidence type="ECO:0000313" key="1">
    <source>
        <dbReference type="EMBL" id="GJT17264.1"/>
    </source>
</evidence>